<dbReference type="Proteomes" id="UP000823891">
    <property type="component" value="Unassembled WGS sequence"/>
</dbReference>
<name>A0A9D2NHP1_9FIRM</name>
<gene>
    <name evidence="2" type="ORF">H9761_12760</name>
</gene>
<reference evidence="2" key="2">
    <citation type="submission" date="2021-04" db="EMBL/GenBank/DDBJ databases">
        <authorList>
            <person name="Gilroy R."/>
        </authorList>
    </citation>
    <scope>NUCLEOTIDE SEQUENCE</scope>
    <source>
        <strain evidence="2">USAMLcec2-132</strain>
    </source>
</reference>
<dbReference type="GO" id="GO:0003723">
    <property type="term" value="F:RNA binding"/>
    <property type="evidence" value="ECO:0007669"/>
    <property type="project" value="InterPro"/>
</dbReference>
<dbReference type="InterPro" id="IPR011006">
    <property type="entry name" value="CheY-like_superfamily"/>
</dbReference>
<evidence type="ECO:0000259" key="1">
    <source>
        <dbReference type="PROSITE" id="PS50921"/>
    </source>
</evidence>
<organism evidence="2 3">
    <name type="scientific">Candidatus Eisenbergiella merdavium</name>
    <dbReference type="NCBI Taxonomy" id="2838551"/>
    <lineage>
        <taxon>Bacteria</taxon>
        <taxon>Bacillati</taxon>
        <taxon>Bacillota</taxon>
        <taxon>Clostridia</taxon>
        <taxon>Lachnospirales</taxon>
        <taxon>Lachnospiraceae</taxon>
        <taxon>Eisenbergiella</taxon>
    </lineage>
</organism>
<dbReference type="InterPro" id="IPR005561">
    <property type="entry name" value="ANTAR"/>
</dbReference>
<proteinExistence type="predicted"/>
<reference evidence="2" key="1">
    <citation type="journal article" date="2021" name="PeerJ">
        <title>Extensive microbial diversity within the chicken gut microbiome revealed by metagenomics and culture.</title>
        <authorList>
            <person name="Gilroy R."/>
            <person name="Ravi A."/>
            <person name="Getino M."/>
            <person name="Pursley I."/>
            <person name="Horton D.L."/>
            <person name="Alikhan N.F."/>
            <person name="Baker D."/>
            <person name="Gharbi K."/>
            <person name="Hall N."/>
            <person name="Watson M."/>
            <person name="Adriaenssens E.M."/>
            <person name="Foster-Nyarko E."/>
            <person name="Jarju S."/>
            <person name="Secka A."/>
            <person name="Antonio M."/>
            <person name="Oren A."/>
            <person name="Chaudhuri R.R."/>
            <person name="La Ragione R."/>
            <person name="Hildebrand F."/>
            <person name="Pallen M.J."/>
        </authorList>
    </citation>
    <scope>NUCLEOTIDE SEQUENCE</scope>
    <source>
        <strain evidence="2">USAMLcec2-132</strain>
    </source>
</reference>
<protein>
    <submittedName>
        <fullName evidence="2">ANTAR domain-containing protein</fullName>
    </submittedName>
</protein>
<dbReference type="Gene3D" id="1.10.10.10">
    <property type="entry name" value="Winged helix-like DNA-binding domain superfamily/Winged helix DNA-binding domain"/>
    <property type="match status" value="1"/>
</dbReference>
<accession>A0A9D2NHP1</accession>
<dbReference type="SUPFAM" id="SSF52172">
    <property type="entry name" value="CheY-like"/>
    <property type="match status" value="1"/>
</dbReference>
<dbReference type="InterPro" id="IPR036388">
    <property type="entry name" value="WH-like_DNA-bd_sf"/>
</dbReference>
<comment type="caution">
    <text evidence="2">The sequence shown here is derived from an EMBL/GenBank/DDBJ whole genome shotgun (WGS) entry which is preliminary data.</text>
</comment>
<feature type="domain" description="ANTAR" evidence="1">
    <location>
        <begin position="116"/>
        <end position="177"/>
    </location>
</feature>
<evidence type="ECO:0000313" key="3">
    <source>
        <dbReference type="Proteomes" id="UP000823891"/>
    </source>
</evidence>
<sequence>MTNIIVVFPKLENAKSIRNVLVRNGFSVTAVCTTGAQALSVLEDYNEAVVICGYRLVDMICLELYDCLPEGMRMLVAASANFIGEVDREGIVCLSMPFKVNELLSTVGMMCQSLERIRRRRRQKPRERGEEDKEAIVRAKELLMDRNRMSEEEAHRYLQKCSMDSGNSMAETARMVLTAMRY</sequence>
<dbReference type="Pfam" id="PF03861">
    <property type="entry name" value="ANTAR"/>
    <property type="match status" value="1"/>
</dbReference>
<dbReference type="EMBL" id="DWWS01000045">
    <property type="protein sequence ID" value="HJC24564.1"/>
    <property type="molecule type" value="Genomic_DNA"/>
</dbReference>
<dbReference type="PROSITE" id="PS50921">
    <property type="entry name" value="ANTAR"/>
    <property type="match status" value="1"/>
</dbReference>
<dbReference type="SMART" id="SM01012">
    <property type="entry name" value="ANTAR"/>
    <property type="match status" value="1"/>
</dbReference>
<dbReference type="AlphaFoldDB" id="A0A9D2NHP1"/>
<evidence type="ECO:0000313" key="2">
    <source>
        <dbReference type="EMBL" id="HJC24564.1"/>
    </source>
</evidence>